<organism evidence="9">
    <name type="scientific">Chrysotila carterae</name>
    <name type="common">Marine alga</name>
    <name type="synonym">Syracosphaera carterae</name>
    <dbReference type="NCBI Taxonomy" id="13221"/>
    <lineage>
        <taxon>Eukaryota</taxon>
        <taxon>Haptista</taxon>
        <taxon>Haptophyta</taxon>
        <taxon>Prymnesiophyceae</taxon>
        <taxon>Isochrysidales</taxon>
        <taxon>Isochrysidaceae</taxon>
        <taxon>Chrysotila</taxon>
    </lineage>
</organism>
<comment type="subcellular location">
    <subcellularLocation>
        <location evidence="1">Membrane</location>
        <topology evidence="1">Single-pass membrane protein</topology>
    </subcellularLocation>
</comment>
<dbReference type="EMBL" id="HBIZ01007016">
    <property type="protein sequence ID" value="CAE0751429.1"/>
    <property type="molecule type" value="Transcribed_RNA"/>
</dbReference>
<dbReference type="InterPro" id="IPR049625">
    <property type="entry name" value="Glyco_transf_61_cat"/>
</dbReference>
<dbReference type="PANTHER" id="PTHR20961:SF38">
    <property type="entry name" value="PROTEIN O-LINKED-MANNOSE BETA-1,4-N-ACETYLGLUCOSAMINYLTRANSFERASE 2"/>
    <property type="match status" value="1"/>
</dbReference>
<gene>
    <name evidence="9" type="ORF">PCAR00345_LOCUS4014</name>
</gene>
<keyword evidence="4" id="KW-0812">Transmembrane</keyword>
<evidence type="ECO:0000256" key="1">
    <source>
        <dbReference type="ARBA" id="ARBA00004167"/>
    </source>
</evidence>
<reference evidence="9" key="1">
    <citation type="submission" date="2021-01" db="EMBL/GenBank/DDBJ databases">
        <authorList>
            <person name="Corre E."/>
            <person name="Pelletier E."/>
            <person name="Niang G."/>
            <person name="Scheremetjew M."/>
            <person name="Finn R."/>
            <person name="Kale V."/>
            <person name="Holt S."/>
            <person name="Cochrane G."/>
            <person name="Meng A."/>
            <person name="Brown T."/>
            <person name="Cohen L."/>
        </authorList>
    </citation>
    <scope>NUCLEOTIDE SEQUENCE</scope>
    <source>
        <strain evidence="9">CCMP645</strain>
    </source>
</reference>
<evidence type="ECO:0000256" key="6">
    <source>
        <dbReference type="ARBA" id="ARBA00023136"/>
    </source>
</evidence>
<feature type="domain" description="Glycosyltransferase 61 catalytic" evidence="8">
    <location>
        <begin position="176"/>
        <end position="369"/>
    </location>
</feature>
<keyword evidence="2" id="KW-0328">Glycosyltransferase</keyword>
<dbReference type="AlphaFoldDB" id="A0A7S4ETS2"/>
<dbReference type="GO" id="GO:0016020">
    <property type="term" value="C:membrane"/>
    <property type="evidence" value="ECO:0007669"/>
    <property type="project" value="UniProtKB-SubCell"/>
</dbReference>
<evidence type="ECO:0000256" key="2">
    <source>
        <dbReference type="ARBA" id="ARBA00022676"/>
    </source>
</evidence>
<name>A0A7S4ETS2_CHRCT</name>
<protein>
    <recommendedName>
        <fullName evidence="8">Glycosyltransferase 61 catalytic domain-containing protein</fullName>
    </recommendedName>
</protein>
<evidence type="ECO:0000256" key="3">
    <source>
        <dbReference type="ARBA" id="ARBA00022679"/>
    </source>
</evidence>
<evidence type="ECO:0000256" key="5">
    <source>
        <dbReference type="ARBA" id="ARBA00022989"/>
    </source>
</evidence>
<accession>A0A7S4ETS2</accession>
<evidence type="ECO:0000259" key="8">
    <source>
        <dbReference type="Pfam" id="PF04577"/>
    </source>
</evidence>
<proteinExistence type="predicted"/>
<evidence type="ECO:0000256" key="4">
    <source>
        <dbReference type="ARBA" id="ARBA00022692"/>
    </source>
</evidence>
<dbReference type="Pfam" id="PF04577">
    <property type="entry name" value="Glyco_transf_61"/>
    <property type="match status" value="1"/>
</dbReference>
<keyword evidence="7" id="KW-0325">Glycoprotein</keyword>
<keyword evidence="5" id="KW-1133">Transmembrane helix</keyword>
<dbReference type="PANTHER" id="PTHR20961">
    <property type="entry name" value="GLYCOSYLTRANSFERASE"/>
    <property type="match status" value="1"/>
</dbReference>
<keyword evidence="6" id="KW-0472">Membrane</keyword>
<dbReference type="InterPro" id="IPR007657">
    <property type="entry name" value="Glycosyltransferase_61"/>
</dbReference>
<dbReference type="GO" id="GO:0005783">
    <property type="term" value="C:endoplasmic reticulum"/>
    <property type="evidence" value="ECO:0007669"/>
    <property type="project" value="TreeGrafter"/>
</dbReference>
<evidence type="ECO:0000256" key="7">
    <source>
        <dbReference type="ARBA" id="ARBA00023180"/>
    </source>
</evidence>
<evidence type="ECO:0000313" key="9">
    <source>
        <dbReference type="EMBL" id="CAE0751429.1"/>
    </source>
</evidence>
<keyword evidence="3" id="KW-0808">Transferase</keyword>
<sequence>MALQLLRWLGPMRNRRSATKAADAQKHLNIFINRSAEWTTYDWRRLHLNRDSLPRGWSVVSPASNAGVVKVNQSTTFLFLLNVFSLVVVLPPYSVVLDTQSHAVIDLAGGCCRPPAPIPFASFITGRVVVPAINKPKLSLYSTELRLQGKLIDKRPFCTSVHEWLYIVTHSHSVSYFHGIFESAPRLMWGLNMLRQYQQMKVLYNSPFVANVLDMLDLKGRGVLLHARQLSCSLRVTIPPPPTHFPFKPMLSLLLQAAGVGRAVTNHSDSWFSWPKQDDALATKRRLNVIVVRRKAWAPAGGRAMLNHDELMYALRFFILPTRATLGEWSFDEKPLQEAIATWGRANVAIAPHGAGLTNMAFMPPHSFIIEIIVEGQSGAVYAGLAKRMEHTYKACTYTRSRLLNRSNAFKLDVEWFKRCLQDVPWLIAAQPS</sequence>
<dbReference type="GO" id="GO:0097363">
    <property type="term" value="F:protein O-acetylglucosaminyltransferase activity"/>
    <property type="evidence" value="ECO:0007669"/>
    <property type="project" value="TreeGrafter"/>
</dbReference>
<dbReference type="GO" id="GO:0035269">
    <property type="term" value="P:protein O-linked glycosylation via mannose"/>
    <property type="evidence" value="ECO:0007669"/>
    <property type="project" value="TreeGrafter"/>
</dbReference>